<dbReference type="SUPFAM" id="SSF158472">
    <property type="entry name" value="HAMP domain-like"/>
    <property type="match status" value="1"/>
</dbReference>
<evidence type="ECO:0000313" key="15">
    <source>
        <dbReference type="Proteomes" id="UP000823615"/>
    </source>
</evidence>
<dbReference type="Pfam" id="PF02518">
    <property type="entry name" value="HATPase_c"/>
    <property type="match status" value="1"/>
</dbReference>
<evidence type="ECO:0000256" key="6">
    <source>
        <dbReference type="ARBA" id="ARBA00022741"/>
    </source>
</evidence>
<keyword evidence="4" id="KW-0808">Transferase</keyword>
<comment type="caution">
    <text evidence="14">The sequence shown here is derived from an EMBL/GenBank/DDBJ whole genome shotgun (WGS) entry which is preliminary data.</text>
</comment>
<accession>A0A9D9DXS9</accession>
<keyword evidence="6" id="KW-0547">Nucleotide-binding</keyword>
<keyword evidence="11 12" id="KW-0472">Membrane</keyword>
<reference evidence="14" key="1">
    <citation type="submission" date="2020-10" db="EMBL/GenBank/DDBJ databases">
        <authorList>
            <person name="Gilroy R."/>
        </authorList>
    </citation>
    <scope>NUCLEOTIDE SEQUENCE</scope>
    <source>
        <strain evidence="14">7293</strain>
    </source>
</reference>
<dbReference type="GO" id="GO:0005886">
    <property type="term" value="C:plasma membrane"/>
    <property type="evidence" value="ECO:0007669"/>
    <property type="project" value="UniProtKB-SubCell"/>
</dbReference>
<protein>
    <submittedName>
        <fullName evidence="14">Histidine kinase</fullName>
    </submittedName>
</protein>
<dbReference type="PANTHER" id="PTHR34220">
    <property type="entry name" value="SENSOR HISTIDINE KINASE YPDA"/>
    <property type="match status" value="1"/>
</dbReference>
<reference evidence="14" key="2">
    <citation type="journal article" date="2021" name="PeerJ">
        <title>Extensive microbial diversity within the chicken gut microbiome revealed by metagenomics and culture.</title>
        <authorList>
            <person name="Gilroy R."/>
            <person name="Ravi A."/>
            <person name="Getino M."/>
            <person name="Pursley I."/>
            <person name="Horton D.L."/>
            <person name="Alikhan N.F."/>
            <person name="Baker D."/>
            <person name="Gharbi K."/>
            <person name="Hall N."/>
            <person name="Watson M."/>
            <person name="Adriaenssens E.M."/>
            <person name="Foster-Nyarko E."/>
            <person name="Jarju S."/>
            <person name="Secka A."/>
            <person name="Antonio M."/>
            <person name="Oren A."/>
            <person name="Chaudhuri R.R."/>
            <person name="La Ragione R."/>
            <person name="Hildebrand F."/>
            <person name="Pallen M.J."/>
        </authorList>
    </citation>
    <scope>NUCLEOTIDE SEQUENCE</scope>
    <source>
        <strain evidence="14">7293</strain>
    </source>
</reference>
<evidence type="ECO:0000259" key="13">
    <source>
        <dbReference type="PROSITE" id="PS50885"/>
    </source>
</evidence>
<dbReference type="Pfam" id="PF00672">
    <property type="entry name" value="HAMP"/>
    <property type="match status" value="1"/>
</dbReference>
<keyword evidence="2" id="KW-1003">Cell membrane</keyword>
<dbReference type="Proteomes" id="UP000823615">
    <property type="component" value="Unassembled WGS sequence"/>
</dbReference>
<keyword evidence="3" id="KW-0597">Phosphoprotein</keyword>
<evidence type="ECO:0000256" key="10">
    <source>
        <dbReference type="ARBA" id="ARBA00023012"/>
    </source>
</evidence>
<dbReference type="InterPro" id="IPR003594">
    <property type="entry name" value="HATPase_dom"/>
</dbReference>
<organism evidence="14 15">
    <name type="scientific">Candidatus Ornithospirochaeta stercoripullorum</name>
    <dbReference type="NCBI Taxonomy" id="2840899"/>
    <lineage>
        <taxon>Bacteria</taxon>
        <taxon>Pseudomonadati</taxon>
        <taxon>Spirochaetota</taxon>
        <taxon>Spirochaetia</taxon>
        <taxon>Spirochaetales</taxon>
        <taxon>Spirochaetaceae</taxon>
        <taxon>Spirochaetaceae incertae sedis</taxon>
        <taxon>Candidatus Ornithospirochaeta</taxon>
    </lineage>
</organism>
<evidence type="ECO:0000256" key="8">
    <source>
        <dbReference type="ARBA" id="ARBA00022840"/>
    </source>
</evidence>
<comment type="subcellular location">
    <subcellularLocation>
        <location evidence="1">Cell membrane</location>
        <topology evidence="1">Multi-pass membrane protein</topology>
    </subcellularLocation>
</comment>
<keyword evidence="9 12" id="KW-1133">Transmembrane helix</keyword>
<evidence type="ECO:0000256" key="9">
    <source>
        <dbReference type="ARBA" id="ARBA00022989"/>
    </source>
</evidence>
<evidence type="ECO:0000256" key="4">
    <source>
        <dbReference type="ARBA" id="ARBA00022679"/>
    </source>
</evidence>
<dbReference type="GO" id="GO:0000155">
    <property type="term" value="F:phosphorelay sensor kinase activity"/>
    <property type="evidence" value="ECO:0007669"/>
    <property type="project" value="InterPro"/>
</dbReference>
<feature type="domain" description="HAMP" evidence="13">
    <location>
        <begin position="297"/>
        <end position="349"/>
    </location>
</feature>
<keyword evidence="5 12" id="KW-0812">Transmembrane</keyword>
<dbReference type="PANTHER" id="PTHR34220:SF11">
    <property type="entry name" value="SENSOR PROTEIN KINASE HPTS"/>
    <property type="match status" value="1"/>
</dbReference>
<dbReference type="SMART" id="SM00304">
    <property type="entry name" value="HAMP"/>
    <property type="match status" value="1"/>
</dbReference>
<dbReference type="Gene3D" id="3.30.565.10">
    <property type="entry name" value="Histidine kinase-like ATPase, C-terminal domain"/>
    <property type="match status" value="1"/>
</dbReference>
<keyword evidence="10" id="KW-0902">Two-component regulatory system</keyword>
<dbReference type="CDD" id="cd06225">
    <property type="entry name" value="HAMP"/>
    <property type="match status" value="1"/>
</dbReference>
<name>A0A9D9DXS9_9SPIO</name>
<gene>
    <name evidence="14" type="ORF">IAA97_00285</name>
</gene>
<dbReference type="GO" id="GO:0005524">
    <property type="term" value="F:ATP binding"/>
    <property type="evidence" value="ECO:0007669"/>
    <property type="project" value="UniProtKB-KW"/>
</dbReference>
<proteinExistence type="predicted"/>
<evidence type="ECO:0000256" key="12">
    <source>
        <dbReference type="SAM" id="Phobius"/>
    </source>
</evidence>
<evidence type="ECO:0000256" key="3">
    <source>
        <dbReference type="ARBA" id="ARBA00022553"/>
    </source>
</evidence>
<dbReference type="SUPFAM" id="SSF55874">
    <property type="entry name" value="ATPase domain of HSP90 chaperone/DNA topoisomerase II/histidine kinase"/>
    <property type="match status" value="1"/>
</dbReference>
<dbReference type="AlphaFoldDB" id="A0A9D9DXS9"/>
<keyword evidence="8" id="KW-0067">ATP-binding</keyword>
<dbReference type="Pfam" id="PF06580">
    <property type="entry name" value="His_kinase"/>
    <property type="match status" value="1"/>
</dbReference>
<feature type="transmembrane region" description="Helical" evidence="12">
    <location>
        <begin position="15"/>
        <end position="38"/>
    </location>
</feature>
<evidence type="ECO:0000256" key="11">
    <source>
        <dbReference type="ARBA" id="ARBA00023136"/>
    </source>
</evidence>
<evidence type="ECO:0000256" key="5">
    <source>
        <dbReference type="ARBA" id="ARBA00022692"/>
    </source>
</evidence>
<dbReference type="InterPro" id="IPR036890">
    <property type="entry name" value="HATPase_C_sf"/>
</dbReference>
<dbReference type="InterPro" id="IPR010559">
    <property type="entry name" value="Sig_transdc_His_kin_internal"/>
</dbReference>
<dbReference type="InterPro" id="IPR003660">
    <property type="entry name" value="HAMP_dom"/>
</dbReference>
<dbReference type="InterPro" id="IPR050640">
    <property type="entry name" value="Bact_2-comp_sensor_kinase"/>
</dbReference>
<evidence type="ECO:0000256" key="7">
    <source>
        <dbReference type="ARBA" id="ARBA00022777"/>
    </source>
</evidence>
<dbReference type="EMBL" id="JADIMT010000004">
    <property type="protein sequence ID" value="MBO8435408.1"/>
    <property type="molecule type" value="Genomic_DNA"/>
</dbReference>
<evidence type="ECO:0000256" key="2">
    <source>
        <dbReference type="ARBA" id="ARBA00022475"/>
    </source>
</evidence>
<dbReference type="PROSITE" id="PS50885">
    <property type="entry name" value="HAMP"/>
    <property type="match status" value="1"/>
</dbReference>
<keyword evidence="7 14" id="KW-0418">Kinase</keyword>
<evidence type="ECO:0000313" key="14">
    <source>
        <dbReference type="EMBL" id="MBO8435408.1"/>
    </source>
</evidence>
<dbReference type="Gene3D" id="6.10.340.10">
    <property type="match status" value="1"/>
</dbReference>
<feature type="transmembrane region" description="Helical" evidence="12">
    <location>
        <begin position="266"/>
        <end position="295"/>
    </location>
</feature>
<sequence length="581" mass="64920">MKAFRDQPIIRKTKILTTAVTIVFALSLIITFGTYWLLGARRGVETGAQNQSATASTAIDRTIKTITEGFVAAFGTEEFSTEVYEMSKPESDPIHNRIRVQNELLTLSASDPAVLSALMINTATGEIYSLFRDSLIPSHSPAITKSESENCKGLTLLRERQSPIRGQGKTLPLIFPIEYQNSMAKISSGSGEFIVVALISADWVHSILPEDSVLVNNQGIIVSGMQGTHIPLSDGGFEKHGYYIYKETLPFSQASIVTRTNLAQSFLTLASTAISSLFASAVILLAISFGLSMMLKRYVTSPVRKLKETVREIERGNYSAKADFTGSDELGALRDAISRMGHTIESQIEEIKEEQEKQLRTEMQLLSEQLTPHFLYNTLECIQQEIQTDNRSASAEMTRALSLYLRTVLSYGNETITVRDEIQHDMAYIRIMNGRFRKEINFRHEESQGILDSRVLKMILQPFIENSIKHGFGITDGSTWVQQPEIVISFIAEGEKLRISITDNGKGFDESYFMQLMKSKENVGHIGIRNTYQRLIRFYGEENVAITVSSIPYYSSEIVITVPLKQTEASLPALRQESPTS</sequence>
<evidence type="ECO:0000256" key="1">
    <source>
        <dbReference type="ARBA" id="ARBA00004651"/>
    </source>
</evidence>